<evidence type="ECO:0000259" key="3">
    <source>
        <dbReference type="PROSITE" id="PS51649"/>
    </source>
</evidence>
<dbReference type="InterPro" id="IPR043454">
    <property type="entry name" value="NPH3/RPT2-like"/>
</dbReference>
<dbReference type="EMBL" id="JAMSHJ010000004">
    <property type="protein sequence ID" value="KAI5420270.1"/>
    <property type="molecule type" value="Genomic_DNA"/>
</dbReference>
<proteinExistence type="inferred from homology"/>
<comment type="caution">
    <text evidence="4">The sequence shown here is derived from an EMBL/GenBank/DDBJ whole genome shotgun (WGS) entry which is preliminary data.</text>
</comment>
<dbReference type="PANTHER" id="PTHR32370">
    <property type="entry name" value="OS12G0117600 PROTEIN"/>
    <property type="match status" value="1"/>
</dbReference>
<accession>A0A9D4XJK8</accession>
<evidence type="ECO:0000313" key="4">
    <source>
        <dbReference type="EMBL" id="KAI5420270.1"/>
    </source>
</evidence>
<dbReference type="AlphaFoldDB" id="A0A9D4XJK8"/>
<keyword evidence="5" id="KW-1185">Reference proteome</keyword>
<dbReference type="InterPro" id="IPR027356">
    <property type="entry name" value="NPH3_dom"/>
</dbReference>
<protein>
    <recommendedName>
        <fullName evidence="3">NPH3 domain-containing protein</fullName>
    </recommendedName>
</protein>
<sequence length="192" mass="21040">MATTSNSTLQIAMSRSCIPSSQKFADVSTEIFGGKSKGDHGINLRAVSESSETSPISGLPINLKGKRAFITGVADDNGPAYDVETVQKLVEAFVAQEHQSLLEDELQEIRSPKMVSSSSSKIKVAKLVDSYLAEIARDPNLPLLIFVNIADLVSSFPRQSHDGLYRAIDMYLKEHPETLKNRRSSIYLSLKP</sequence>
<name>A0A9D4XJK8_PEA</name>
<gene>
    <name evidence="4" type="ORF">KIW84_044168</name>
</gene>
<evidence type="ECO:0000256" key="2">
    <source>
        <dbReference type="PROSITE-ProRule" id="PRU00982"/>
    </source>
</evidence>
<evidence type="ECO:0000313" key="5">
    <source>
        <dbReference type="Proteomes" id="UP001058974"/>
    </source>
</evidence>
<dbReference type="Gramene" id="Psat04G0416800-T1">
    <property type="protein sequence ID" value="KAI5420270.1"/>
    <property type="gene ID" value="KIW84_044168"/>
</dbReference>
<keyword evidence="1" id="KW-0833">Ubl conjugation pathway</keyword>
<reference evidence="4 5" key="1">
    <citation type="journal article" date="2022" name="Nat. Genet.">
        <title>Improved pea reference genome and pan-genome highlight genomic features and evolutionary characteristics.</title>
        <authorList>
            <person name="Yang T."/>
            <person name="Liu R."/>
            <person name="Luo Y."/>
            <person name="Hu S."/>
            <person name="Wang D."/>
            <person name="Wang C."/>
            <person name="Pandey M.K."/>
            <person name="Ge S."/>
            <person name="Xu Q."/>
            <person name="Li N."/>
            <person name="Li G."/>
            <person name="Huang Y."/>
            <person name="Saxena R.K."/>
            <person name="Ji Y."/>
            <person name="Li M."/>
            <person name="Yan X."/>
            <person name="He Y."/>
            <person name="Liu Y."/>
            <person name="Wang X."/>
            <person name="Xiang C."/>
            <person name="Varshney R.K."/>
            <person name="Ding H."/>
            <person name="Gao S."/>
            <person name="Zong X."/>
        </authorList>
    </citation>
    <scope>NUCLEOTIDE SEQUENCE [LARGE SCALE GENOMIC DNA]</scope>
    <source>
        <strain evidence="4 5">cv. Zhongwan 6</strain>
    </source>
</reference>
<feature type="domain" description="NPH3" evidence="3">
    <location>
        <begin position="1"/>
        <end position="192"/>
    </location>
</feature>
<comment type="similarity">
    <text evidence="2">Belongs to the NPH3 family.</text>
</comment>
<evidence type="ECO:0000256" key="1">
    <source>
        <dbReference type="ARBA" id="ARBA00022786"/>
    </source>
</evidence>
<dbReference type="PROSITE" id="PS51649">
    <property type="entry name" value="NPH3"/>
    <property type="match status" value="1"/>
</dbReference>
<dbReference type="Pfam" id="PF03000">
    <property type="entry name" value="NPH3"/>
    <property type="match status" value="1"/>
</dbReference>
<organism evidence="4 5">
    <name type="scientific">Pisum sativum</name>
    <name type="common">Garden pea</name>
    <name type="synonym">Lathyrus oleraceus</name>
    <dbReference type="NCBI Taxonomy" id="3888"/>
    <lineage>
        <taxon>Eukaryota</taxon>
        <taxon>Viridiplantae</taxon>
        <taxon>Streptophyta</taxon>
        <taxon>Embryophyta</taxon>
        <taxon>Tracheophyta</taxon>
        <taxon>Spermatophyta</taxon>
        <taxon>Magnoliopsida</taxon>
        <taxon>eudicotyledons</taxon>
        <taxon>Gunneridae</taxon>
        <taxon>Pentapetalae</taxon>
        <taxon>rosids</taxon>
        <taxon>fabids</taxon>
        <taxon>Fabales</taxon>
        <taxon>Fabaceae</taxon>
        <taxon>Papilionoideae</taxon>
        <taxon>50 kb inversion clade</taxon>
        <taxon>NPAAA clade</taxon>
        <taxon>Hologalegina</taxon>
        <taxon>IRL clade</taxon>
        <taxon>Fabeae</taxon>
        <taxon>Lathyrus</taxon>
    </lineage>
</organism>
<dbReference type="Proteomes" id="UP001058974">
    <property type="component" value="Chromosome 4"/>
</dbReference>